<dbReference type="PROSITE" id="PS51278">
    <property type="entry name" value="GATASE_TYPE_2"/>
    <property type="match status" value="1"/>
</dbReference>
<keyword evidence="5" id="KW-1185">Reference proteome</keyword>
<keyword evidence="1 4" id="KW-0315">Glutamine amidotransferase</keyword>
<reference evidence="4 5" key="1">
    <citation type="journal article" date="2019" name="Int. J. Syst. Evol. Microbiol.">
        <title>The Global Catalogue of Microorganisms (GCM) 10K type strain sequencing project: providing services to taxonomists for standard genome sequencing and annotation.</title>
        <authorList>
            <consortium name="The Broad Institute Genomics Platform"/>
            <consortium name="The Broad Institute Genome Sequencing Center for Infectious Disease"/>
            <person name="Wu L."/>
            <person name="Ma J."/>
        </authorList>
    </citation>
    <scope>NUCLEOTIDE SEQUENCE [LARGE SCALE GENOMIC DNA]</scope>
    <source>
        <strain evidence="4 5">JCM 4788</strain>
    </source>
</reference>
<dbReference type="Pfam" id="PF13230">
    <property type="entry name" value="GATase_4"/>
    <property type="match status" value="1"/>
</dbReference>
<dbReference type="PANTHER" id="PTHR42824:SF1">
    <property type="entry name" value="GLUTAMINE AMIDOTRANSFERASE YAFJ-RELATED"/>
    <property type="match status" value="1"/>
</dbReference>
<feature type="region of interest" description="Disordered" evidence="2">
    <location>
        <begin position="28"/>
        <end position="47"/>
    </location>
</feature>
<evidence type="ECO:0000256" key="1">
    <source>
        <dbReference type="ARBA" id="ARBA00022962"/>
    </source>
</evidence>
<feature type="domain" description="Glutamine amidotransferase type-2" evidence="3">
    <location>
        <begin position="2"/>
        <end position="256"/>
    </location>
</feature>
<evidence type="ECO:0000313" key="5">
    <source>
        <dbReference type="Proteomes" id="UP001500879"/>
    </source>
</evidence>
<evidence type="ECO:0000313" key="4">
    <source>
        <dbReference type="EMBL" id="GAA0398915.1"/>
    </source>
</evidence>
<protein>
    <submittedName>
        <fullName evidence="4">Class II glutamine amidotransferase</fullName>
    </submittedName>
</protein>
<dbReference type="InterPro" id="IPR026869">
    <property type="entry name" value="EgtC-like"/>
</dbReference>
<comment type="caution">
    <text evidence="4">The sequence shown here is derived from an EMBL/GenBank/DDBJ whole genome shotgun (WGS) entry which is preliminary data.</text>
</comment>
<gene>
    <name evidence="4" type="ORF">GCM10010357_20020</name>
</gene>
<name>A0ABN0YLY6_9ACTN</name>
<sequence>MCRLFGLTSAPRRTHATFWLLDAPDSLREQSHRDPDGTGLGWYDADGSPQVRKEPVAAYEDRAFAAEAKQVRSATFLAHVRYASTGGLETANTHPFEQDGRLFAHNGVIEGLDALDAHLGPDLSRVRGRTDSERFFALITREIAARDGDVAAGIGQAARWIAANLPVFALNLILTTKDELWALAYPDTHSLYVLDRPAGGHHGTRHLDHSGAAGRMRVHSHDLATAPAVVVASERMDENPHWRAMRSGELLHVAPDLTITSHIALPDAPAHPLTLDDLRPEAAASQRAA</sequence>
<evidence type="ECO:0000256" key="2">
    <source>
        <dbReference type="SAM" id="MobiDB-lite"/>
    </source>
</evidence>
<dbReference type="Gene3D" id="3.60.20.10">
    <property type="entry name" value="Glutamine Phosphoribosylpyrophosphate, subunit 1, domain 1"/>
    <property type="match status" value="1"/>
</dbReference>
<accession>A0ABN0YLY6</accession>
<dbReference type="RefSeq" id="WP_344022207.1">
    <property type="nucleotide sequence ID" value="NZ_BAAABX010000019.1"/>
</dbReference>
<dbReference type="EMBL" id="BAAABX010000019">
    <property type="protein sequence ID" value="GAA0398915.1"/>
    <property type="molecule type" value="Genomic_DNA"/>
</dbReference>
<dbReference type="InterPro" id="IPR017932">
    <property type="entry name" value="GATase_2_dom"/>
</dbReference>
<dbReference type="Proteomes" id="UP001500879">
    <property type="component" value="Unassembled WGS sequence"/>
</dbReference>
<proteinExistence type="predicted"/>
<dbReference type="CDD" id="cd01908">
    <property type="entry name" value="YafJ"/>
    <property type="match status" value="1"/>
</dbReference>
<dbReference type="SUPFAM" id="SSF56235">
    <property type="entry name" value="N-terminal nucleophile aminohydrolases (Ntn hydrolases)"/>
    <property type="match status" value="1"/>
</dbReference>
<evidence type="ECO:0000259" key="3">
    <source>
        <dbReference type="PROSITE" id="PS51278"/>
    </source>
</evidence>
<dbReference type="PANTHER" id="PTHR42824">
    <property type="entry name" value="GLUTAMINE AMIDOTRANSFERASE"/>
    <property type="match status" value="1"/>
</dbReference>
<organism evidence="4 5">
    <name type="scientific">Streptomyces luteireticuli</name>
    <dbReference type="NCBI Taxonomy" id="173858"/>
    <lineage>
        <taxon>Bacteria</taxon>
        <taxon>Bacillati</taxon>
        <taxon>Actinomycetota</taxon>
        <taxon>Actinomycetes</taxon>
        <taxon>Kitasatosporales</taxon>
        <taxon>Streptomycetaceae</taxon>
        <taxon>Streptomyces</taxon>
    </lineage>
</organism>
<dbReference type="InterPro" id="IPR029055">
    <property type="entry name" value="Ntn_hydrolases_N"/>
</dbReference>